<evidence type="ECO:0000313" key="2">
    <source>
        <dbReference type="Proteomes" id="UP000611762"/>
    </source>
</evidence>
<reference evidence="1" key="1">
    <citation type="submission" date="2020-08" db="EMBL/GenBank/DDBJ databases">
        <title>Genome public.</title>
        <authorList>
            <person name="Liu C."/>
            <person name="Sun Q."/>
        </authorList>
    </citation>
    <scope>NUCLEOTIDE SEQUENCE</scope>
    <source>
        <strain evidence="1">H8</strain>
    </source>
</reference>
<proteinExistence type="predicted"/>
<accession>A0A926DKY4</accession>
<protein>
    <submittedName>
        <fullName evidence="1">Uncharacterized protein</fullName>
    </submittedName>
</protein>
<comment type="caution">
    <text evidence="1">The sequence shown here is derived from an EMBL/GenBank/DDBJ whole genome shotgun (WGS) entry which is preliminary data.</text>
</comment>
<dbReference type="Gene3D" id="3.40.1350.10">
    <property type="match status" value="1"/>
</dbReference>
<gene>
    <name evidence="1" type="ORF">H8698_07650</name>
</gene>
<dbReference type="RefSeq" id="WP_249312028.1">
    <property type="nucleotide sequence ID" value="NZ_JACRSU010000002.1"/>
</dbReference>
<dbReference type="EMBL" id="JACRSU010000002">
    <property type="protein sequence ID" value="MBC8540850.1"/>
    <property type="molecule type" value="Genomic_DNA"/>
</dbReference>
<organism evidence="1 2">
    <name type="scientific">Congzhengia minquanensis</name>
    <dbReference type="NCBI Taxonomy" id="2763657"/>
    <lineage>
        <taxon>Bacteria</taxon>
        <taxon>Bacillati</taxon>
        <taxon>Bacillota</taxon>
        <taxon>Clostridia</taxon>
        <taxon>Eubacteriales</taxon>
        <taxon>Oscillospiraceae</taxon>
        <taxon>Congzhengia</taxon>
    </lineage>
</organism>
<dbReference type="InterPro" id="IPR011335">
    <property type="entry name" value="Restrct_endonuc-II-like"/>
</dbReference>
<dbReference type="InterPro" id="IPR011856">
    <property type="entry name" value="tRNA_endonuc-like_dom_sf"/>
</dbReference>
<dbReference type="SUPFAM" id="SSF52980">
    <property type="entry name" value="Restriction endonuclease-like"/>
    <property type="match status" value="1"/>
</dbReference>
<dbReference type="GO" id="GO:0003676">
    <property type="term" value="F:nucleic acid binding"/>
    <property type="evidence" value="ECO:0007669"/>
    <property type="project" value="InterPro"/>
</dbReference>
<keyword evidence="2" id="KW-1185">Reference proteome</keyword>
<dbReference type="Proteomes" id="UP000611762">
    <property type="component" value="Unassembled WGS sequence"/>
</dbReference>
<sequence>MYKEVKIIGKSIGKIFENNFKASIPDNIWYYRPPDSAQGFDIGASSKLRFSQHSPCDCMLFNGTHLFCLELKTVFGTSISFEREKDDKGVIHKYQFDSLSKFAKYKNVISGFLLDFRKSDHTYFTKIDDVLNMIKCIDKKSFNEGDLLKHSSPTLIEKKKLKVNYKYNVALMIEQVIKKGD</sequence>
<dbReference type="AlphaFoldDB" id="A0A926DKY4"/>
<evidence type="ECO:0000313" key="1">
    <source>
        <dbReference type="EMBL" id="MBC8540850.1"/>
    </source>
</evidence>
<name>A0A926DKY4_9FIRM</name>